<feature type="chain" id="PRO_5006395651" evidence="2">
    <location>
        <begin position="21"/>
        <end position="274"/>
    </location>
</feature>
<dbReference type="EMBL" id="LDJK01000013">
    <property type="protein sequence ID" value="KRG75672.1"/>
    <property type="molecule type" value="Genomic_DNA"/>
</dbReference>
<feature type="compositionally biased region" description="Basic and acidic residues" evidence="1">
    <location>
        <begin position="251"/>
        <end position="260"/>
    </location>
</feature>
<comment type="caution">
    <text evidence="3">The sequence shown here is derived from an EMBL/GenBank/DDBJ whole genome shotgun (WGS) entry which is preliminary data.</text>
</comment>
<gene>
    <name evidence="3" type="ORF">ABB28_04820</name>
</gene>
<evidence type="ECO:0000256" key="2">
    <source>
        <dbReference type="SAM" id="SignalP"/>
    </source>
</evidence>
<sequence length="274" mass="29894">MKRLLLPLLSVALLAGFKPAPPMITPQPSRIASGPVFLTLLDRDSGGLLPQYAHDGQRWTPGERGHRYGVRLRNASPQRVLVVLSVDGINAISGEQATPAQTGYVLNPWQTTDITGWRKSNDEVAQFVFSSPRDSYAERTGRGDNLGVVGIAVFNERDAVRWEHRPAAPLRRAAPAPAPAATQDAGSSASRVMAEPAQAPTQRLGTAHGEREASSVRNTAFERATTDPVQVVQLRYDSARNLRARGIILDRPAHAAEREPQAFPDHYVPDPPRR</sequence>
<evidence type="ECO:0000256" key="1">
    <source>
        <dbReference type="SAM" id="MobiDB-lite"/>
    </source>
</evidence>
<name>A0A0R0DER3_9GAMM</name>
<feature type="compositionally biased region" description="Low complexity" evidence="1">
    <location>
        <begin position="170"/>
        <end position="181"/>
    </location>
</feature>
<feature type="region of interest" description="Disordered" evidence="1">
    <location>
        <begin position="170"/>
        <end position="219"/>
    </location>
</feature>
<dbReference type="RefSeq" id="WP_057507542.1">
    <property type="nucleotide sequence ID" value="NZ_LDJK01000013.1"/>
</dbReference>
<dbReference type="Proteomes" id="UP000051386">
    <property type="component" value="Unassembled WGS sequence"/>
</dbReference>
<feature type="region of interest" description="Disordered" evidence="1">
    <location>
        <begin position="251"/>
        <end position="274"/>
    </location>
</feature>
<protein>
    <submittedName>
        <fullName evidence="3">Uncharacterized protein</fullName>
    </submittedName>
</protein>
<keyword evidence="4" id="KW-1185">Reference proteome</keyword>
<dbReference type="AlphaFoldDB" id="A0A0R0DER3"/>
<accession>A0A0R0DER3</accession>
<proteinExistence type="predicted"/>
<keyword evidence="2" id="KW-0732">Signal</keyword>
<evidence type="ECO:0000313" key="3">
    <source>
        <dbReference type="EMBL" id="KRG75672.1"/>
    </source>
</evidence>
<feature type="signal peptide" evidence="2">
    <location>
        <begin position="1"/>
        <end position="20"/>
    </location>
</feature>
<dbReference type="PATRIC" id="fig|517011.3.peg.411"/>
<organism evidence="3 4">
    <name type="scientific">Stenotrophomonas chelatiphaga</name>
    <dbReference type="NCBI Taxonomy" id="517011"/>
    <lineage>
        <taxon>Bacteria</taxon>
        <taxon>Pseudomonadati</taxon>
        <taxon>Pseudomonadota</taxon>
        <taxon>Gammaproteobacteria</taxon>
        <taxon>Lysobacterales</taxon>
        <taxon>Lysobacteraceae</taxon>
        <taxon>Stenotrophomonas</taxon>
    </lineage>
</organism>
<evidence type="ECO:0000313" key="4">
    <source>
        <dbReference type="Proteomes" id="UP000051386"/>
    </source>
</evidence>
<reference evidence="3 4" key="1">
    <citation type="submission" date="2015-05" db="EMBL/GenBank/DDBJ databases">
        <title>Genome sequencing and analysis of members of genus Stenotrophomonas.</title>
        <authorList>
            <person name="Patil P.P."/>
            <person name="Midha S."/>
            <person name="Patil P.B."/>
        </authorList>
    </citation>
    <scope>NUCLEOTIDE SEQUENCE [LARGE SCALE GENOMIC DNA]</scope>
    <source>
        <strain evidence="3 4">DSM 21508</strain>
    </source>
</reference>